<feature type="compositionally biased region" description="Acidic residues" evidence="1">
    <location>
        <begin position="82"/>
        <end position="92"/>
    </location>
</feature>
<protein>
    <submittedName>
        <fullName evidence="2">Uncharacterized protein</fullName>
    </submittedName>
</protein>
<feature type="region of interest" description="Disordered" evidence="1">
    <location>
        <begin position="72"/>
        <end position="106"/>
    </location>
</feature>
<gene>
    <name evidence="2" type="ORF">IFR04_004201</name>
</gene>
<proteinExistence type="predicted"/>
<dbReference type="OrthoDB" id="10556361at2759"/>
<dbReference type="AlphaFoldDB" id="A0A8H8BT93"/>
<reference evidence="2" key="1">
    <citation type="submission" date="2021-02" db="EMBL/GenBank/DDBJ databases">
        <title>Genome sequence Cadophora malorum strain M34.</title>
        <authorList>
            <person name="Stefanovic E."/>
            <person name="Vu D."/>
            <person name="Scully C."/>
            <person name="Dijksterhuis J."/>
            <person name="Roader J."/>
            <person name="Houbraken J."/>
        </authorList>
    </citation>
    <scope>NUCLEOTIDE SEQUENCE</scope>
    <source>
        <strain evidence="2">M34</strain>
    </source>
</reference>
<evidence type="ECO:0000313" key="3">
    <source>
        <dbReference type="Proteomes" id="UP000664132"/>
    </source>
</evidence>
<comment type="caution">
    <text evidence="2">The sequence shown here is derived from an EMBL/GenBank/DDBJ whole genome shotgun (WGS) entry which is preliminary data.</text>
</comment>
<evidence type="ECO:0000256" key="1">
    <source>
        <dbReference type="SAM" id="MobiDB-lite"/>
    </source>
</evidence>
<sequence>MMVQGGAIMTFRQAALANMYLDGDKYSILVISHIEPRSPNVTPLPLTVPGSEATKGRLTTFKTKLKSRIYGDIKPYPGENEGNGDEDEEDDDYIGHGARSSQDKFQISQEREKLQREIFTVSKSKAAGLKSASRSSQSSALGVAIGTRVSQAESYKEIPQSTPRMLDSGWRTTGRRSLVYPTKAPTRVPDRNPLKVQQSKLEHRPWFDNWAFMNDHTPDPDFSEERNDTENKLRFLSFAQVIPDDEGLLSFLITRFRNLETITLKKVIRRIRADETVVPYTLASHFNRALSSGKWAYEDTAVLEAKLKAVWAKDDEKRGLQCTPNKIQSLTSWMTLVSESILQARTIYDRSEVEDPKLLYGPQNTQHFIWWILGCDLHRHAVCARL</sequence>
<name>A0A8H8BT93_9HELO</name>
<organism evidence="2 3">
    <name type="scientific">Cadophora malorum</name>
    <dbReference type="NCBI Taxonomy" id="108018"/>
    <lineage>
        <taxon>Eukaryota</taxon>
        <taxon>Fungi</taxon>
        <taxon>Dikarya</taxon>
        <taxon>Ascomycota</taxon>
        <taxon>Pezizomycotina</taxon>
        <taxon>Leotiomycetes</taxon>
        <taxon>Helotiales</taxon>
        <taxon>Ploettnerulaceae</taxon>
        <taxon>Cadophora</taxon>
    </lineage>
</organism>
<evidence type="ECO:0000313" key="2">
    <source>
        <dbReference type="EMBL" id="KAG4422723.1"/>
    </source>
</evidence>
<accession>A0A8H8BT93</accession>
<dbReference type="Proteomes" id="UP000664132">
    <property type="component" value="Unassembled WGS sequence"/>
</dbReference>
<dbReference type="EMBL" id="JAFJYH010000045">
    <property type="protein sequence ID" value="KAG4422723.1"/>
    <property type="molecule type" value="Genomic_DNA"/>
</dbReference>
<keyword evidence="3" id="KW-1185">Reference proteome</keyword>